<accession>A0A2V1CZ23</accession>
<name>A0A2V1CZ23_9PLEO</name>
<reference evidence="2 3" key="1">
    <citation type="journal article" date="2018" name="Sci. Rep.">
        <title>Comparative genomics provides insights into the lifestyle and reveals functional heterogeneity of dark septate endophytic fungi.</title>
        <authorList>
            <person name="Knapp D.G."/>
            <person name="Nemeth J.B."/>
            <person name="Barry K."/>
            <person name="Hainaut M."/>
            <person name="Henrissat B."/>
            <person name="Johnson J."/>
            <person name="Kuo A."/>
            <person name="Lim J.H.P."/>
            <person name="Lipzen A."/>
            <person name="Nolan M."/>
            <person name="Ohm R.A."/>
            <person name="Tamas L."/>
            <person name="Grigoriev I.V."/>
            <person name="Spatafora J.W."/>
            <person name="Nagy L.G."/>
            <person name="Kovacs G.M."/>
        </authorList>
    </citation>
    <scope>NUCLEOTIDE SEQUENCE [LARGE SCALE GENOMIC DNA]</scope>
    <source>
        <strain evidence="2 3">DSE2036</strain>
    </source>
</reference>
<dbReference type="EMBL" id="KZ806026">
    <property type="protein sequence ID" value="PVH90945.1"/>
    <property type="molecule type" value="Genomic_DNA"/>
</dbReference>
<feature type="compositionally biased region" description="Polar residues" evidence="1">
    <location>
        <begin position="346"/>
        <end position="355"/>
    </location>
</feature>
<organism evidence="2 3">
    <name type="scientific">Periconia macrospinosa</name>
    <dbReference type="NCBI Taxonomy" id="97972"/>
    <lineage>
        <taxon>Eukaryota</taxon>
        <taxon>Fungi</taxon>
        <taxon>Dikarya</taxon>
        <taxon>Ascomycota</taxon>
        <taxon>Pezizomycotina</taxon>
        <taxon>Dothideomycetes</taxon>
        <taxon>Pleosporomycetidae</taxon>
        <taxon>Pleosporales</taxon>
        <taxon>Massarineae</taxon>
        <taxon>Periconiaceae</taxon>
        <taxon>Periconia</taxon>
    </lineage>
</organism>
<dbReference type="Proteomes" id="UP000244855">
    <property type="component" value="Unassembled WGS sequence"/>
</dbReference>
<dbReference type="AlphaFoldDB" id="A0A2V1CZ23"/>
<dbReference type="STRING" id="97972.A0A2V1CZ23"/>
<feature type="compositionally biased region" description="Low complexity" evidence="1">
    <location>
        <begin position="315"/>
        <end position="342"/>
    </location>
</feature>
<protein>
    <submittedName>
        <fullName evidence="2">Uncharacterized protein</fullName>
    </submittedName>
</protein>
<evidence type="ECO:0000313" key="3">
    <source>
        <dbReference type="Proteomes" id="UP000244855"/>
    </source>
</evidence>
<feature type="region of interest" description="Disordered" evidence="1">
    <location>
        <begin position="298"/>
        <end position="355"/>
    </location>
</feature>
<dbReference type="OrthoDB" id="3800473at2759"/>
<proteinExistence type="predicted"/>
<keyword evidence="3" id="KW-1185">Reference proteome</keyword>
<feature type="region of interest" description="Disordered" evidence="1">
    <location>
        <begin position="369"/>
        <end position="403"/>
    </location>
</feature>
<evidence type="ECO:0000256" key="1">
    <source>
        <dbReference type="SAM" id="MobiDB-lite"/>
    </source>
</evidence>
<evidence type="ECO:0000313" key="2">
    <source>
        <dbReference type="EMBL" id="PVH90945.1"/>
    </source>
</evidence>
<sequence>MSCLCSKLKEKSYDEITADGIDLLTRTLHEAPQLFSIATDLETPNKRKRGRNPPSPSNDALLDLVSSYPDKVFEELLANHGKQWLSKPISFLKHWDTQHSDIVVNIYSSINRIEKSDGVTKLLKRVYCYALTELHETGTRVDDMVSRILGTEMFRAVPKDKITKEIYDIFKIGSKWKQIVRLCEQLCEEDPGKVSGVMWLLGKGYAWERASAKVCEQAIADIGPQSDLFIQAKKYSSSVNTILTRLKKESSFLPSGAHASPQCPLPLGARERLRLPILPSQEHIFSRPCPSQVPPSFSARLDISYGAPPADPLQPSTSSPSTSSPLISSPSTSSPSMSSPSPDGHVQNSGSCPPASSSYTLAVHASLSPEISSRSSEAGRWSGDIEIYGPDQPILGHDQAEPNHSRNDAEEIEVMDIDNAPSGGALDGFGGSNPRAIPGLAANGLMQWQLPPSRPHYLILLLHALGGSLIPESMFLRAQLPQPRWNNSGAECRLTGPEAGLDQPLVDILSDRDRLLQTIRALEPFVKSSTTNGSRTFSLQSQFQSRISQFLNDQDKEKWSIKALKWVCFVFPRDELWESCPSYASIVRNLLPLLDCALRAVKRASMPNWLREEAADALLAASRVAGVRRSVLSTVSELIDDASPQHLQAEVANQQSILLRLDANFDHSERVIHDFCCRCGDYSQKCIPTFYQRFQPDGVSRRLNALYGQLHRSHLENLVQCDEYKLAIQEVDNWQLPGSPSLIETRALPARTLTISKIFRSQGMFPDARRRLELCLDHPQAMNRSQVLCNLADVYCDLDLPGKADDLISPEVEGGRKRATKMKAFRRFLVSAMDIDIQRRLYDDASTTVRELEGIFNDLRNLDTSDQLLHVRVLVASARICHFRSQFLEAVQKWEVALHHVRNYRSFRGEGFTYAVIHISKSLAYLKIGERGEARVSFNRGKEILQGRVRDYWIPTLAAWAEDVFAKIKLMTGWV</sequence>
<gene>
    <name evidence="2" type="ORF">DM02DRAFT_664503</name>
</gene>